<name>A4C9V3_9GAMM</name>
<sequence length="146" mass="17549">MKFERYLLPEFGHLRLDEITRTHVIKFRALTCEPKRSSRNKKLSNDWINHVMTPLRGILNEAALRYEFATPFINIKPLKIDKTPIEPFSLAEVQYFLSNVREDFQDYYTVRFFTAMRTTEIDGLKWQFVNLDRQEILCKKHWSMAM</sequence>
<accession>A4C9V3</accession>
<evidence type="ECO:0000313" key="2">
    <source>
        <dbReference type="EMBL" id="EAR28161.1"/>
    </source>
</evidence>
<keyword evidence="3" id="KW-1185">Reference proteome</keyword>
<dbReference type="GO" id="GO:0003677">
    <property type="term" value="F:DNA binding"/>
    <property type="evidence" value="ECO:0007669"/>
    <property type="project" value="UniProtKB-KW"/>
</dbReference>
<dbReference type="Proteomes" id="UP000006201">
    <property type="component" value="Unassembled WGS sequence"/>
</dbReference>
<dbReference type="eggNOG" id="COG0582">
    <property type="taxonomic scope" value="Bacteria"/>
</dbReference>
<reference evidence="2 3" key="1">
    <citation type="submission" date="2006-02" db="EMBL/GenBank/DDBJ databases">
        <authorList>
            <person name="Moran M.A."/>
            <person name="Kjelleberg S."/>
            <person name="Egan S."/>
            <person name="Saunders N."/>
            <person name="Thomas T."/>
            <person name="Ferriera S."/>
            <person name="Johnson J."/>
            <person name="Kravitz S."/>
            <person name="Halpern A."/>
            <person name="Remington K."/>
            <person name="Beeson K."/>
            <person name="Tran B."/>
            <person name="Rogers Y.-H."/>
            <person name="Friedman R."/>
            <person name="Venter J.C."/>
        </authorList>
    </citation>
    <scope>NUCLEOTIDE SEQUENCE [LARGE SCALE GENOMIC DNA]</scope>
    <source>
        <strain evidence="2 3">D2</strain>
    </source>
</reference>
<evidence type="ECO:0000313" key="3">
    <source>
        <dbReference type="Proteomes" id="UP000006201"/>
    </source>
</evidence>
<proteinExistence type="predicted"/>
<dbReference type="STRING" id="87626.PTD2_20137"/>
<dbReference type="SUPFAM" id="SSF56349">
    <property type="entry name" value="DNA breaking-rejoining enzymes"/>
    <property type="match status" value="1"/>
</dbReference>
<protein>
    <submittedName>
        <fullName evidence="2">Phage integrase</fullName>
    </submittedName>
</protein>
<dbReference type="Gene3D" id="1.10.150.130">
    <property type="match status" value="1"/>
</dbReference>
<dbReference type="RefSeq" id="WP_009839993.1">
    <property type="nucleotide sequence ID" value="NZ_CH959301.1"/>
</dbReference>
<keyword evidence="1" id="KW-0238">DNA-binding</keyword>
<dbReference type="EMBL" id="AAOH01000004">
    <property type="protein sequence ID" value="EAR28161.1"/>
    <property type="molecule type" value="Genomic_DNA"/>
</dbReference>
<dbReference type="AlphaFoldDB" id="A4C9V3"/>
<comment type="caution">
    <text evidence="2">The sequence shown here is derived from an EMBL/GenBank/DDBJ whole genome shotgun (WGS) entry which is preliminary data.</text>
</comment>
<organism evidence="2 3">
    <name type="scientific">Pseudoalteromonas tunicata D2</name>
    <dbReference type="NCBI Taxonomy" id="87626"/>
    <lineage>
        <taxon>Bacteria</taxon>
        <taxon>Pseudomonadati</taxon>
        <taxon>Pseudomonadota</taxon>
        <taxon>Gammaproteobacteria</taxon>
        <taxon>Alteromonadales</taxon>
        <taxon>Pseudoalteromonadaceae</taxon>
        <taxon>Pseudoalteromonas</taxon>
    </lineage>
</organism>
<dbReference type="HOGENOM" id="CLU_1775847_0_0_6"/>
<dbReference type="InterPro" id="IPR010998">
    <property type="entry name" value="Integrase_recombinase_N"/>
</dbReference>
<evidence type="ECO:0000256" key="1">
    <source>
        <dbReference type="ARBA" id="ARBA00023125"/>
    </source>
</evidence>
<gene>
    <name evidence="2" type="ORF">PTD2_20137</name>
</gene>
<dbReference type="InterPro" id="IPR011010">
    <property type="entry name" value="DNA_brk_join_enz"/>
</dbReference>